<feature type="transmembrane region" description="Helical" evidence="1">
    <location>
        <begin position="451"/>
        <end position="473"/>
    </location>
</feature>
<keyword evidence="1" id="KW-0472">Membrane</keyword>
<dbReference type="AlphaFoldDB" id="A0A917M5U2"/>
<evidence type="ECO:0000313" key="2">
    <source>
        <dbReference type="EMBL" id="GGG76913.1"/>
    </source>
</evidence>
<sequence>MPKKNNVTSVLIVHFFRRFFDNDTIQVDGDTLTTVVRAISVVAIPGLMVAFFLQNQYPRRSLWGSIEDQYFFVLFSFIVMGAVSIFEWEMLFPDRQDFLILSPLSLKPKQMLTAKAAALIAFLGLFLVSCNLFGTLVLPAVTRHFVTVNGHLTVQVDFYRQVYAHGAAVFMAGIFAATFFLALGGVLLCVLGAARFRMVSPIMQMLSITALALMLMQYAQFGDSMQALLSKPLGAMRWMPPLWFLGIYEQLLHGDAAPAFAREMSRFAIRGTAIAVAVTLLTYPLAWARMRRMAIEGISSKRRKPSRWLAALIHSIVRRPGERAVFHFIGQTIARNNRYQIYLAMYGGTGLALAIACAVTYPVIGDSIHPALSNKGLHAVMPLLLFWVIAGLRTAFAFPLNLAARWVFRITGVNLGECTAAAHRWVLLCATGVAMFIVVALHFAGWDTRQLLVQAVCGLCLCILLTDGFFFFLQSVPFNQPRMPGRTSFPLMLTLYVGVLPPFIFGVIYTEMQMERNLGKLLLLTIITAAIHVALQNLRKGYEEIEEEMEGYDGEFQLLGLSWR</sequence>
<gene>
    <name evidence="2" type="ORF">GCM10011585_19890</name>
</gene>
<evidence type="ECO:0000313" key="3">
    <source>
        <dbReference type="Proteomes" id="UP000647241"/>
    </source>
</evidence>
<keyword evidence="1" id="KW-1133">Transmembrane helix</keyword>
<evidence type="ECO:0000256" key="1">
    <source>
        <dbReference type="SAM" id="Phobius"/>
    </source>
</evidence>
<keyword evidence="3" id="KW-1185">Reference proteome</keyword>
<feature type="transmembrane region" description="Helical" evidence="1">
    <location>
        <begin position="341"/>
        <end position="364"/>
    </location>
</feature>
<dbReference type="Proteomes" id="UP000647241">
    <property type="component" value="Unassembled WGS sequence"/>
</dbReference>
<feature type="transmembrane region" description="Helical" evidence="1">
    <location>
        <begin position="267"/>
        <end position="286"/>
    </location>
</feature>
<reference evidence="2" key="2">
    <citation type="submission" date="2020-09" db="EMBL/GenBank/DDBJ databases">
        <authorList>
            <person name="Sun Q."/>
            <person name="Zhou Y."/>
        </authorList>
    </citation>
    <scope>NUCLEOTIDE SEQUENCE</scope>
    <source>
        <strain evidence="2">CGMCC 1.12997</strain>
    </source>
</reference>
<dbReference type="RefSeq" id="WP_188553984.1">
    <property type="nucleotide sequence ID" value="NZ_BMGT01000002.1"/>
</dbReference>
<organism evidence="2 3">
    <name type="scientific">Edaphobacter dinghuensis</name>
    <dbReference type="NCBI Taxonomy" id="1560005"/>
    <lineage>
        <taxon>Bacteria</taxon>
        <taxon>Pseudomonadati</taxon>
        <taxon>Acidobacteriota</taxon>
        <taxon>Terriglobia</taxon>
        <taxon>Terriglobales</taxon>
        <taxon>Acidobacteriaceae</taxon>
        <taxon>Edaphobacter</taxon>
    </lineage>
</organism>
<feature type="transmembrane region" description="Helical" evidence="1">
    <location>
        <begin position="493"/>
        <end position="512"/>
    </location>
</feature>
<dbReference type="EMBL" id="BMGT01000002">
    <property type="protein sequence ID" value="GGG76913.1"/>
    <property type="molecule type" value="Genomic_DNA"/>
</dbReference>
<accession>A0A917M5U2</accession>
<keyword evidence="1" id="KW-0812">Transmembrane</keyword>
<feature type="transmembrane region" description="Helical" evidence="1">
    <location>
        <begin position="518"/>
        <end position="535"/>
    </location>
</feature>
<feature type="transmembrane region" description="Helical" evidence="1">
    <location>
        <begin position="116"/>
        <end position="142"/>
    </location>
</feature>
<comment type="caution">
    <text evidence="2">The sequence shown here is derived from an EMBL/GenBank/DDBJ whole genome shotgun (WGS) entry which is preliminary data.</text>
</comment>
<feature type="transmembrane region" description="Helical" evidence="1">
    <location>
        <begin position="69"/>
        <end position="88"/>
    </location>
</feature>
<feature type="transmembrane region" description="Helical" evidence="1">
    <location>
        <begin position="162"/>
        <end position="190"/>
    </location>
</feature>
<feature type="transmembrane region" description="Helical" evidence="1">
    <location>
        <begin position="202"/>
        <end position="221"/>
    </location>
</feature>
<feature type="transmembrane region" description="Helical" evidence="1">
    <location>
        <begin position="384"/>
        <end position="404"/>
    </location>
</feature>
<feature type="transmembrane region" description="Helical" evidence="1">
    <location>
        <begin position="35"/>
        <end position="57"/>
    </location>
</feature>
<feature type="transmembrane region" description="Helical" evidence="1">
    <location>
        <begin position="425"/>
        <end position="445"/>
    </location>
</feature>
<name>A0A917M5U2_9BACT</name>
<reference evidence="2" key="1">
    <citation type="journal article" date="2014" name="Int. J. Syst. Evol. Microbiol.">
        <title>Complete genome sequence of Corynebacterium casei LMG S-19264T (=DSM 44701T), isolated from a smear-ripened cheese.</title>
        <authorList>
            <consortium name="US DOE Joint Genome Institute (JGI-PGF)"/>
            <person name="Walter F."/>
            <person name="Albersmeier A."/>
            <person name="Kalinowski J."/>
            <person name="Ruckert C."/>
        </authorList>
    </citation>
    <scope>NUCLEOTIDE SEQUENCE</scope>
    <source>
        <strain evidence="2">CGMCC 1.12997</strain>
    </source>
</reference>
<protein>
    <submittedName>
        <fullName evidence="2">Uncharacterized protein</fullName>
    </submittedName>
</protein>
<proteinExistence type="predicted"/>